<keyword evidence="2" id="KW-1185">Reference proteome</keyword>
<gene>
    <name evidence="1" type="ORF">L3Q82_003311</name>
</gene>
<protein>
    <submittedName>
        <fullName evidence="1">Uncharacterized protein</fullName>
    </submittedName>
</protein>
<sequence>MKEPSNVSEVRRFLGMTNHLGKFLPHLAEKTRPLRDLLRKSNMWTWGSQQQQAFDSIKQELTTPPGLALYDPNAETLVSADSSSYGMGAVLLQRRDNAEWKPVAYASRSLTCTEQRYAQIEKEALASTWACERFSEFLIGKSFCIETDHKPLVPLLGTKSLDELPPRIQRLRMRLMRFSYAISHVAGKEIATADVLSRAPVNSTPEELREEEINLYFEVAKLTSTSSEGVIEHFKSIFARHGIPDVVCSDNGPQFASEPFRKFAHDWNFSHVTSSPHFPQSNGEAERAIRTIKSLLKKSGDPYFALMAYCAAPLANGYSPAELLMGRKIRTTVPVIPFQLNPACADMENLKRMERRYRLKQQKNYNQRHRAHDMPPLQPGDHVWVKDMLQRGTVVSAAETPRSYVIETPRGMLRRNRFHLSPTSVAPETPLANTTSEAVSMPITSEVPQDSGQRSVECERRYPARVRRPPVHLQDYSPTFTAGLPRGSASAAGFQRGFSSAAGCLKSPTSASTAGLPRGPASAAGPLKGFWPCHQPPKVSHLCRRLPDRFRVSLIPWLCFRSLDCGGEETTEEWLPFFLQAPSFSARFVTAWTMKETLDEKTSTKHCATSSGETNVKFAGSSGGFVYMREQLITLSEPELLPGDRPVVPQELWRRHRGCRVGDEPQPVVIQRFSNGGYYDKPKDLLEQLVPFLKKYDPTAQASYNPVTRRIDFKGNAPYPCDLRIGIYNLFVYTDIIQYQQQAVRGSARFLLKPGSDSGPMMYTLATPPWGIGSIFSKLFRFISPLMKRGFAIAKPHLKSAATNIVSDNVSVVKEAAGTGRRIAGPSRQEGSGGIMVLSRRQTKRPPGDRLPHNRRQPRKKRSVAMAANLRPRGSPPTSSSKHGTKMAHQKSPECTLAELDLFSAPMMQLSIEDKLYTEILPLSAITDGGPIEVFYSQRWGKIFGSERHPDTTVSPAEWCGWATPWPCREPNALYPLSRVMVKTFSIPANSRICNQDNLFLGPIPKYLVLGMVHHEAFTGKRNLSPFNFIHNDSWNT</sequence>
<proteinExistence type="predicted"/>
<name>A0ACB8VN87_9TELE</name>
<dbReference type="EMBL" id="CM041549">
    <property type="protein sequence ID" value="KAI3356713.1"/>
    <property type="molecule type" value="Genomic_DNA"/>
</dbReference>
<dbReference type="Proteomes" id="UP000831701">
    <property type="component" value="Chromosome 19"/>
</dbReference>
<accession>A0ACB8VN87</accession>
<reference evidence="1" key="1">
    <citation type="submission" date="2022-04" db="EMBL/GenBank/DDBJ databases">
        <title>Jade perch genome.</title>
        <authorList>
            <person name="Chao B."/>
        </authorList>
    </citation>
    <scope>NUCLEOTIDE SEQUENCE</scope>
    <source>
        <strain evidence="1">CB-2022</strain>
    </source>
</reference>
<comment type="caution">
    <text evidence="1">The sequence shown here is derived from an EMBL/GenBank/DDBJ whole genome shotgun (WGS) entry which is preliminary data.</text>
</comment>
<evidence type="ECO:0000313" key="1">
    <source>
        <dbReference type="EMBL" id="KAI3356713.1"/>
    </source>
</evidence>
<evidence type="ECO:0000313" key="2">
    <source>
        <dbReference type="Proteomes" id="UP000831701"/>
    </source>
</evidence>
<organism evidence="1 2">
    <name type="scientific">Scortum barcoo</name>
    <name type="common">barcoo grunter</name>
    <dbReference type="NCBI Taxonomy" id="214431"/>
    <lineage>
        <taxon>Eukaryota</taxon>
        <taxon>Metazoa</taxon>
        <taxon>Chordata</taxon>
        <taxon>Craniata</taxon>
        <taxon>Vertebrata</taxon>
        <taxon>Euteleostomi</taxon>
        <taxon>Actinopterygii</taxon>
        <taxon>Neopterygii</taxon>
        <taxon>Teleostei</taxon>
        <taxon>Neoteleostei</taxon>
        <taxon>Acanthomorphata</taxon>
        <taxon>Eupercaria</taxon>
        <taxon>Centrarchiformes</taxon>
        <taxon>Terapontoidei</taxon>
        <taxon>Terapontidae</taxon>
        <taxon>Scortum</taxon>
    </lineage>
</organism>